<keyword evidence="4" id="KW-0479">Metal-binding</keyword>
<dbReference type="PANTHER" id="PTHR47354">
    <property type="entry name" value="NADH OXIDOREDUCTASE HCR"/>
    <property type="match status" value="1"/>
</dbReference>
<dbReference type="EMBL" id="BOPH01000084">
    <property type="protein sequence ID" value="GIJ71017.1"/>
    <property type="molecule type" value="Genomic_DNA"/>
</dbReference>
<keyword evidence="3" id="KW-0001">2Fe-2S</keyword>
<dbReference type="SUPFAM" id="SSF54292">
    <property type="entry name" value="2Fe-2S ferredoxin-like"/>
    <property type="match status" value="1"/>
</dbReference>
<dbReference type="PROSITE" id="PS51085">
    <property type="entry name" value="2FE2S_FER_2"/>
    <property type="match status" value="1"/>
</dbReference>
<dbReference type="PROSITE" id="PS00197">
    <property type="entry name" value="2FE2S_FER_1"/>
    <property type="match status" value="1"/>
</dbReference>
<dbReference type="InterPro" id="IPR001041">
    <property type="entry name" value="2Fe-2S_ferredoxin-type"/>
</dbReference>
<reference evidence="11" key="1">
    <citation type="submission" date="2021-01" db="EMBL/GenBank/DDBJ databases">
        <title>Whole genome shotgun sequence of Virgisporangium ochraceum NBRC 16418.</title>
        <authorList>
            <person name="Komaki H."/>
            <person name="Tamura T."/>
        </authorList>
    </citation>
    <scope>NUCLEOTIDE SEQUENCE</scope>
    <source>
        <strain evidence="11">NBRC 16418</strain>
    </source>
</reference>
<evidence type="ECO:0000256" key="3">
    <source>
        <dbReference type="ARBA" id="ARBA00022714"/>
    </source>
</evidence>
<dbReference type="InterPro" id="IPR017938">
    <property type="entry name" value="Riboflavin_synthase-like_b-brl"/>
</dbReference>
<dbReference type="Pfam" id="PF00970">
    <property type="entry name" value="FAD_binding_6"/>
    <property type="match status" value="1"/>
</dbReference>
<dbReference type="RefSeq" id="WP_203930906.1">
    <property type="nucleotide sequence ID" value="NZ_BOPH01000084.1"/>
</dbReference>
<dbReference type="Gene3D" id="3.10.20.30">
    <property type="match status" value="1"/>
</dbReference>
<dbReference type="Proteomes" id="UP000635606">
    <property type="component" value="Unassembled WGS sequence"/>
</dbReference>
<dbReference type="PANTHER" id="PTHR47354:SF8">
    <property type="entry name" value="1,2-PHENYLACETYL-COA EPOXIDASE, SUBUNIT E"/>
    <property type="match status" value="1"/>
</dbReference>
<evidence type="ECO:0000256" key="2">
    <source>
        <dbReference type="ARBA" id="ARBA00022630"/>
    </source>
</evidence>
<dbReference type="SUPFAM" id="SSF63380">
    <property type="entry name" value="Riboflavin synthase domain-like"/>
    <property type="match status" value="1"/>
</dbReference>
<comment type="cofactor">
    <cofactor evidence="1">
        <name>FAD</name>
        <dbReference type="ChEBI" id="CHEBI:57692"/>
    </cofactor>
</comment>
<dbReference type="InterPro" id="IPR050415">
    <property type="entry name" value="MRET"/>
</dbReference>
<gene>
    <name evidence="11" type="ORF">Voc01_059340</name>
</gene>
<evidence type="ECO:0000256" key="1">
    <source>
        <dbReference type="ARBA" id="ARBA00001974"/>
    </source>
</evidence>
<keyword evidence="8" id="KW-0411">Iron-sulfur</keyword>
<dbReference type="PRINTS" id="PR00371">
    <property type="entry name" value="FPNCR"/>
</dbReference>
<organism evidence="11 12">
    <name type="scientific">Virgisporangium ochraceum</name>
    <dbReference type="NCBI Taxonomy" id="65505"/>
    <lineage>
        <taxon>Bacteria</taxon>
        <taxon>Bacillati</taxon>
        <taxon>Actinomycetota</taxon>
        <taxon>Actinomycetes</taxon>
        <taxon>Micromonosporales</taxon>
        <taxon>Micromonosporaceae</taxon>
        <taxon>Virgisporangium</taxon>
    </lineage>
</organism>
<dbReference type="GO" id="GO:0050660">
    <property type="term" value="F:flavin adenine dinucleotide binding"/>
    <property type="evidence" value="ECO:0007669"/>
    <property type="project" value="TreeGrafter"/>
</dbReference>
<dbReference type="CDD" id="cd06214">
    <property type="entry name" value="PA_degradation_oxidoreductase_like"/>
    <property type="match status" value="1"/>
</dbReference>
<keyword evidence="12" id="KW-1185">Reference proteome</keyword>
<dbReference type="GO" id="GO:0051537">
    <property type="term" value="F:2 iron, 2 sulfur cluster binding"/>
    <property type="evidence" value="ECO:0007669"/>
    <property type="project" value="UniProtKB-KW"/>
</dbReference>
<evidence type="ECO:0000256" key="7">
    <source>
        <dbReference type="ARBA" id="ARBA00023004"/>
    </source>
</evidence>
<evidence type="ECO:0000313" key="11">
    <source>
        <dbReference type="EMBL" id="GIJ71017.1"/>
    </source>
</evidence>
<proteinExistence type="predicted"/>
<evidence type="ECO:0000313" key="12">
    <source>
        <dbReference type="Proteomes" id="UP000635606"/>
    </source>
</evidence>
<dbReference type="InterPro" id="IPR008333">
    <property type="entry name" value="Cbr1-like_FAD-bd_dom"/>
</dbReference>
<keyword evidence="7" id="KW-0408">Iron</keyword>
<dbReference type="InterPro" id="IPR001433">
    <property type="entry name" value="OxRdtase_FAD/NAD-bd"/>
</dbReference>
<dbReference type="Gene3D" id="3.40.50.80">
    <property type="entry name" value="Nucleotide-binding domain of ferredoxin-NADP reductase (FNR) module"/>
    <property type="match status" value="1"/>
</dbReference>
<dbReference type="InterPro" id="IPR039261">
    <property type="entry name" value="FNR_nucleotide-bd"/>
</dbReference>
<dbReference type="Pfam" id="PF00175">
    <property type="entry name" value="NAD_binding_1"/>
    <property type="match status" value="1"/>
</dbReference>
<dbReference type="PRINTS" id="PR00410">
    <property type="entry name" value="PHEHYDRXLASE"/>
</dbReference>
<name>A0A8J3ZY40_9ACTN</name>
<evidence type="ECO:0000256" key="4">
    <source>
        <dbReference type="ARBA" id="ARBA00022723"/>
    </source>
</evidence>
<evidence type="ECO:0000259" key="10">
    <source>
        <dbReference type="PROSITE" id="PS51384"/>
    </source>
</evidence>
<dbReference type="AlphaFoldDB" id="A0A8J3ZY40"/>
<dbReference type="InterPro" id="IPR006058">
    <property type="entry name" value="2Fe2S_fd_BS"/>
</dbReference>
<dbReference type="InterPro" id="IPR001709">
    <property type="entry name" value="Flavoprot_Pyr_Nucl_cyt_Rdtase"/>
</dbReference>
<keyword evidence="6" id="KW-0560">Oxidoreductase</keyword>
<evidence type="ECO:0000259" key="9">
    <source>
        <dbReference type="PROSITE" id="PS51085"/>
    </source>
</evidence>
<evidence type="ECO:0000256" key="5">
    <source>
        <dbReference type="ARBA" id="ARBA00022827"/>
    </source>
</evidence>
<keyword evidence="5" id="KW-0274">FAD</keyword>
<evidence type="ECO:0000256" key="8">
    <source>
        <dbReference type="ARBA" id="ARBA00023014"/>
    </source>
</evidence>
<accession>A0A8J3ZY40</accession>
<evidence type="ECO:0000256" key="6">
    <source>
        <dbReference type="ARBA" id="ARBA00023002"/>
    </source>
</evidence>
<dbReference type="SUPFAM" id="SSF52343">
    <property type="entry name" value="Ferredoxin reductase-like, C-terminal NADP-linked domain"/>
    <property type="match status" value="1"/>
</dbReference>
<keyword evidence="2" id="KW-0285">Flavoprotein</keyword>
<dbReference type="Pfam" id="PF00111">
    <property type="entry name" value="Fer2"/>
    <property type="match status" value="1"/>
</dbReference>
<dbReference type="InterPro" id="IPR012675">
    <property type="entry name" value="Beta-grasp_dom_sf"/>
</dbReference>
<comment type="caution">
    <text evidence="11">The sequence shown here is derived from an EMBL/GenBank/DDBJ whole genome shotgun (WGS) entry which is preliminary data.</text>
</comment>
<dbReference type="InterPro" id="IPR017927">
    <property type="entry name" value="FAD-bd_FR_type"/>
</dbReference>
<dbReference type="Gene3D" id="2.40.30.10">
    <property type="entry name" value="Translation factors"/>
    <property type="match status" value="1"/>
</dbReference>
<sequence>MSARQPYHSVPVKDVVVETADAVSLVLAVPPELEGAFAYRPGQFLTVRVPHADGGSVARCYSLSSTPGIDEHLKITVKRVVDGHASNWICDTLTPGAVLDVLPPAGLFTPSTVDGDLLLLAGGSGITPVMSILKAALAGGTGHLALVYANRDAGSVIFRDELQRLETRHPDRLRVVHWFDAAQGPPTAAGLGPVLRLYADRDVYICGPEAFLTVARAALSDLSVPGRRIHVERFSSLLENPFEPVAPVEAAGGTDHTAEVTIDGQTHTLPWPAKKRLLDVIIDAGLNPPYSCRQGICGACACRILDGEVELVNNEVLEEEDFADGYTLACQALPVTGTVTVTYSPE</sequence>
<feature type="domain" description="FAD-binding FR-type" evidence="10">
    <location>
        <begin position="5"/>
        <end position="111"/>
    </location>
</feature>
<feature type="domain" description="2Fe-2S ferredoxin-type" evidence="9">
    <location>
        <begin position="256"/>
        <end position="346"/>
    </location>
</feature>
<dbReference type="CDD" id="cd00207">
    <property type="entry name" value="fer2"/>
    <property type="match status" value="1"/>
</dbReference>
<dbReference type="GO" id="GO:0016491">
    <property type="term" value="F:oxidoreductase activity"/>
    <property type="evidence" value="ECO:0007669"/>
    <property type="project" value="UniProtKB-KW"/>
</dbReference>
<dbReference type="PROSITE" id="PS51384">
    <property type="entry name" value="FAD_FR"/>
    <property type="match status" value="1"/>
</dbReference>
<dbReference type="InterPro" id="IPR036010">
    <property type="entry name" value="2Fe-2S_ferredoxin-like_sf"/>
</dbReference>
<protein>
    <submittedName>
        <fullName evidence="11">Oxidoreductase</fullName>
    </submittedName>
</protein>
<dbReference type="GO" id="GO:0046872">
    <property type="term" value="F:metal ion binding"/>
    <property type="evidence" value="ECO:0007669"/>
    <property type="project" value="UniProtKB-KW"/>
</dbReference>